<dbReference type="RefSeq" id="WP_200345081.1">
    <property type="nucleotide sequence ID" value="NZ_NRSJ01000005.1"/>
</dbReference>
<dbReference type="EMBL" id="NRSJ01000005">
    <property type="protein sequence ID" value="MBK1703919.1"/>
    <property type="molecule type" value="Genomic_DNA"/>
</dbReference>
<reference evidence="2" key="2">
    <citation type="journal article" date="2020" name="Microorganisms">
        <title>Osmotic Adaptation and Compatible Solute Biosynthesis of Phototrophic Bacteria as Revealed from Genome Analyses.</title>
        <authorList>
            <person name="Imhoff J.F."/>
            <person name="Rahn T."/>
            <person name="Kunzel S."/>
            <person name="Keller A."/>
            <person name="Neulinger S.C."/>
        </authorList>
    </citation>
    <scope>NUCLEOTIDE SEQUENCE</scope>
    <source>
        <strain evidence="2">DSM 11080</strain>
    </source>
</reference>
<evidence type="ECO:0000313" key="2">
    <source>
        <dbReference type="EMBL" id="MBK1703919.1"/>
    </source>
</evidence>
<organism evidence="2 3">
    <name type="scientific">Halochromatium glycolicum</name>
    <dbReference type="NCBI Taxonomy" id="85075"/>
    <lineage>
        <taxon>Bacteria</taxon>
        <taxon>Pseudomonadati</taxon>
        <taxon>Pseudomonadota</taxon>
        <taxon>Gammaproteobacteria</taxon>
        <taxon>Chromatiales</taxon>
        <taxon>Chromatiaceae</taxon>
        <taxon>Halochromatium</taxon>
    </lineage>
</organism>
<evidence type="ECO:0000256" key="1">
    <source>
        <dbReference type="SAM" id="MobiDB-lite"/>
    </source>
</evidence>
<protein>
    <submittedName>
        <fullName evidence="2">Uncharacterized protein</fullName>
    </submittedName>
</protein>
<sequence>MSLFLRLLEADDKAVALREVVQAVRGGQPDARVFEVDPQGFRQVPGAPFAYWVSDRVLFSFVEFSAFSAEGRSAVSGGKTLEDDESKWQPVKVPQAKIDQLIAERTSAAVKAALQGLLDAPPPAEAADDAHRAAAQRAARAARQAARAPEHRRPTDPAVMDSIKQAVAAVADGASKAEILASTGLSDAQWNTAIAALLADRSVTKSGSGRGTRYHRKTDD</sequence>
<feature type="region of interest" description="Disordered" evidence="1">
    <location>
        <begin position="121"/>
        <end position="158"/>
    </location>
</feature>
<dbReference type="AlphaFoldDB" id="A0AAJ0U270"/>
<keyword evidence="3" id="KW-1185">Reference proteome</keyword>
<evidence type="ECO:0000313" key="3">
    <source>
        <dbReference type="Proteomes" id="UP001296776"/>
    </source>
</evidence>
<gene>
    <name evidence="2" type="ORF">CKO40_05020</name>
</gene>
<reference evidence="2" key="1">
    <citation type="submission" date="2017-08" db="EMBL/GenBank/DDBJ databases">
        <authorList>
            <person name="Imhoff J.F."/>
            <person name="Rahn T."/>
            <person name="Kuenzel S."/>
            <person name="Neulinger S.C."/>
        </authorList>
    </citation>
    <scope>NUCLEOTIDE SEQUENCE</scope>
    <source>
        <strain evidence="2">DSM 11080</strain>
    </source>
</reference>
<feature type="compositionally biased region" description="Low complexity" evidence="1">
    <location>
        <begin position="133"/>
        <end position="147"/>
    </location>
</feature>
<accession>A0AAJ0U270</accession>
<comment type="caution">
    <text evidence="2">The sequence shown here is derived from an EMBL/GenBank/DDBJ whole genome shotgun (WGS) entry which is preliminary data.</text>
</comment>
<feature type="region of interest" description="Disordered" evidence="1">
    <location>
        <begin position="201"/>
        <end position="220"/>
    </location>
</feature>
<name>A0AAJ0U270_9GAMM</name>
<dbReference type="Proteomes" id="UP001296776">
    <property type="component" value="Unassembled WGS sequence"/>
</dbReference>
<proteinExistence type="predicted"/>